<dbReference type="EMBL" id="CP032157">
    <property type="protein sequence ID" value="AXY72713.1"/>
    <property type="molecule type" value="Genomic_DNA"/>
</dbReference>
<dbReference type="KEGG" id="pseg:D3H65_01435"/>
<dbReference type="PANTHER" id="PTHR38593:SF1">
    <property type="entry name" value="BLR2558 PROTEIN"/>
    <property type="match status" value="1"/>
</dbReference>
<gene>
    <name evidence="3" type="ORF">D3H65_01435</name>
</gene>
<sequence length="224" mass="24424">MWYNNNDMKTSIALSLLLGVALSVSSCKNSNRDSSQNNTGETSERRDSADLNNPNRMPVDHTAQDTANKLPAAGKIDPAPIKDDKTATFMKEAAGGGMMEVMLGQTAQQNAQNERVKAFGAMMVTDHTRASDELKAIAGAKNFPLPTSLPEQHQHHVDALSKKQGRAFDKAYVDMMVDDHQKDIKAFEKASKSGEDSTVRAFAARTLPVLRKHLDSIQAISRGL</sequence>
<keyword evidence="4" id="KW-1185">Reference proteome</keyword>
<protein>
    <submittedName>
        <fullName evidence="3">DUF4142 domain-containing protein</fullName>
    </submittedName>
</protein>
<evidence type="ECO:0000259" key="2">
    <source>
        <dbReference type="Pfam" id="PF13628"/>
    </source>
</evidence>
<feature type="region of interest" description="Disordered" evidence="1">
    <location>
        <begin position="26"/>
        <end position="62"/>
    </location>
</feature>
<organism evidence="3 4">
    <name type="scientific">Paraflavitalea soli</name>
    <dbReference type="NCBI Taxonomy" id="2315862"/>
    <lineage>
        <taxon>Bacteria</taxon>
        <taxon>Pseudomonadati</taxon>
        <taxon>Bacteroidota</taxon>
        <taxon>Chitinophagia</taxon>
        <taxon>Chitinophagales</taxon>
        <taxon>Chitinophagaceae</taxon>
        <taxon>Paraflavitalea</taxon>
    </lineage>
</organism>
<evidence type="ECO:0000313" key="4">
    <source>
        <dbReference type="Proteomes" id="UP000263900"/>
    </source>
</evidence>
<dbReference type="Proteomes" id="UP000263900">
    <property type="component" value="Chromosome"/>
</dbReference>
<proteinExistence type="predicted"/>
<evidence type="ECO:0000256" key="1">
    <source>
        <dbReference type="SAM" id="MobiDB-lite"/>
    </source>
</evidence>
<reference evidence="3 4" key="1">
    <citation type="submission" date="2018-09" db="EMBL/GenBank/DDBJ databases">
        <title>Genome sequencing of strain 6GH32-13.</title>
        <authorList>
            <person name="Weon H.-Y."/>
            <person name="Heo J."/>
            <person name="Kwon S.-W."/>
        </authorList>
    </citation>
    <scope>NUCLEOTIDE SEQUENCE [LARGE SCALE GENOMIC DNA]</scope>
    <source>
        <strain evidence="3 4">5GH32-13</strain>
    </source>
</reference>
<dbReference type="Pfam" id="PF13628">
    <property type="entry name" value="DUF4142"/>
    <property type="match status" value="1"/>
</dbReference>
<dbReference type="AlphaFoldDB" id="A0A3B7MHC1"/>
<dbReference type="PANTHER" id="PTHR38593">
    <property type="entry name" value="BLR2558 PROTEIN"/>
    <property type="match status" value="1"/>
</dbReference>
<evidence type="ECO:0000313" key="3">
    <source>
        <dbReference type="EMBL" id="AXY72713.1"/>
    </source>
</evidence>
<feature type="domain" description="DUF4142" evidence="2">
    <location>
        <begin position="85"/>
        <end position="220"/>
    </location>
</feature>
<dbReference type="InterPro" id="IPR012347">
    <property type="entry name" value="Ferritin-like"/>
</dbReference>
<dbReference type="OrthoDB" id="883203at2"/>
<dbReference type="InterPro" id="IPR025419">
    <property type="entry name" value="DUF4142"/>
</dbReference>
<dbReference type="Gene3D" id="1.20.1260.10">
    <property type="match status" value="1"/>
</dbReference>
<name>A0A3B7MHC1_9BACT</name>
<accession>A0A3B7MHC1</accession>
<feature type="compositionally biased region" description="Polar residues" evidence="1">
    <location>
        <begin position="27"/>
        <end position="41"/>
    </location>
</feature>